<accession>A0ABR2SUZ6</accession>
<name>A0ABR2SUZ6_9ROSI</name>
<evidence type="ECO:0000256" key="1">
    <source>
        <dbReference type="ARBA" id="ARBA00000900"/>
    </source>
</evidence>
<reference evidence="13 14" key="1">
    <citation type="journal article" date="2024" name="G3 (Bethesda)">
        <title>Genome assembly of Hibiscus sabdariffa L. provides insights into metabolisms of medicinal natural products.</title>
        <authorList>
            <person name="Kim T."/>
        </authorList>
    </citation>
    <scope>NUCLEOTIDE SEQUENCE [LARGE SCALE GENOMIC DNA]</scope>
    <source>
        <strain evidence="13">TK-2024</strain>
        <tissue evidence="13">Old leaves</tissue>
    </source>
</reference>
<keyword evidence="7" id="KW-0479">Metal-binding</keyword>
<feature type="domain" description="SWIM-type" evidence="12">
    <location>
        <begin position="368"/>
        <end position="404"/>
    </location>
</feature>
<keyword evidence="9" id="KW-0862">Zinc</keyword>
<dbReference type="InterPro" id="IPR031052">
    <property type="entry name" value="FHY3/FAR1"/>
</dbReference>
<dbReference type="InterPro" id="IPR006564">
    <property type="entry name" value="Znf_PMZ"/>
</dbReference>
<protein>
    <recommendedName>
        <fullName evidence="6">Non-structural maintenance of chromosomes element 1 homolog</fullName>
        <ecNumber evidence="5">2.3.2.27</ecNumber>
    </recommendedName>
</protein>
<evidence type="ECO:0000256" key="7">
    <source>
        <dbReference type="ARBA" id="ARBA00022723"/>
    </source>
</evidence>
<dbReference type="PROSITE" id="PS00993">
    <property type="entry name" value="RIBOSOMAL_L30E_2"/>
    <property type="match status" value="1"/>
</dbReference>
<dbReference type="PROSITE" id="PS00709">
    <property type="entry name" value="RIBOSOMAL_L30E_1"/>
    <property type="match status" value="1"/>
</dbReference>
<evidence type="ECO:0000256" key="2">
    <source>
        <dbReference type="ARBA" id="ARBA00005889"/>
    </source>
</evidence>
<comment type="catalytic activity">
    <reaction evidence="1">
        <text>S-ubiquitinyl-[E2 ubiquitin-conjugating enzyme]-L-cysteine + [acceptor protein]-L-lysine = [E2 ubiquitin-conjugating enzyme]-L-cysteine + N(6)-ubiquitinyl-[acceptor protein]-L-lysine.</text>
        <dbReference type="EC" id="2.3.2.27"/>
    </reaction>
</comment>
<dbReference type="SMART" id="SM00575">
    <property type="entry name" value="ZnF_PMZ"/>
    <property type="match status" value="1"/>
</dbReference>
<dbReference type="EMBL" id="JBBPBN010000011">
    <property type="protein sequence ID" value="KAK9029065.1"/>
    <property type="molecule type" value="Genomic_DNA"/>
</dbReference>
<comment type="similarity">
    <text evidence="3">Belongs to the eukaryotic ribosomal protein eL30 family.</text>
</comment>
<dbReference type="Proteomes" id="UP001396334">
    <property type="component" value="Unassembled WGS sequence"/>
</dbReference>
<keyword evidence="8 10" id="KW-0863">Zinc-finger</keyword>
<dbReference type="InterPro" id="IPR014857">
    <property type="entry name" value="Nse1_RING_C4HC3-type"/>
</dbReference>
<gene>
    <name evidence="13" type="ORF">V6N11_026189</name>
</gene>
<dbReference type="InterPro" id="IPR022991">
    <property type="entry name" value="Ribosomal_eL30_CS"/>
</dbReference>
<organism evidence="13 14">
    <name type="scientific">Hibiscus sabdariffa</name>
    <name type="common">roselle</name>
    <dbReference type="NCBI Taxonomy" id="183260"/>
    <lineage>
        <taxon>Eukaryota</taxon>
        <taxon>Viridiplantae</taxon>
        <taxon>Streptophyta</taxon>
        <taxon>Embryophyta</taxon>
        <taxon>Tracheophyta</taxon>
        <taxon>Spermatophyta</taxon>
        <taxon>Magnoliopsida</taxon>
        <taxon>eudicotyledons</taxon>
        <taxon>Gunneridae</taxon>
        <taxon>Pentapetalae</taxon>
        <taxon>rosids</taxon>
        <taxon>malvids</taxon>
        <taxon>Malvales</taxon>
        <taxon>Malvaceae</taxon>
        <taxon>Malvoideae</taxon>
        <taxon>Hibiscus</taxon>
    </lineage>
</organism>
<dbReference type="Gene3D" id="1.10.10.10">
    <property type="entry name" value="Winged helix-like DNA-binding domain superfamily/Winged helix DNA-binding domain"/>
    <property type="match status" value="1"/>
</dbReference>
<dbReference type="InterPro" id="IPR004330">
    <property type="entry name" value="FAR1_DNA_bnd_dom"/>
</dbReference>
<dbReference type="InterPro" id="IPR007527">
    <property type="entry name" value="Znf_SWIM"/>
</dbReference>
<evidence type="ECO:0000313" key="13">
    <source>
        <dbReference type="EMBL" id="KAK9029065.1"/>
    </source>
</evidence>
<dbReference type="SUPFAM" id="SSF55315">
    <property type="entry name" value="L30e-like"/>
    <property type="match status" value="1"/>
</dbReference>
<dbReference type="Pfam" id="PF03101">
    <property type="entry name" value="FAR1"/>
    <property type="match status" value="1"/>
</dbReference>
<dbReference type="EC" id="2.3.2.27" evidence="5"/>
<dbReference type="PANTHER" id="PTHR31669:SF218">
    <property type="entry name" value="PROTEIN FAR1-RELATED SEQUENCE 3"/>
    <property type="match status" value="1"/>
</dbReference>
<evidence type="ECO:0000256" key="9">
    <source>
        <dbReference type="ARBA" id="ARBA00022833"/>
    </source>
</evidence>
<dbReference type="CDD" id="cd16493">
    <property type="entry name" value="RING-CH-C4HC3_NSE1"/>
    <property type="match status" value="1"/>
</dbReference>
<evidence type="ECO:0000313" key="14">
    <source>
        <dbReference type="Proteomes" id="UP001396334"/>
    </source>
</evidence>
<evidence type="ECO:0000259" key="12">
    <source>
        <dbReference type="PROSITE" id="PS50966"/>
    </source>
</evidence>
<dbReference type="Pfam" id="PF04434">
    <property type="entry name" value="SWIM"/>
    <property type="match status" value="1"/>
</dbReference>
<dbReference type="Gene3D" id="3.30.1330.30">
    <property type="match status" value="1"/>
</dbReference>
<dbReference type="InterPro" id="IPR029064">
    <property type="entry name" value="Ribosomal_eL30-like_sf"/>
</dbReference>
<feature type="compositionally biased region" description="Basic and acidic residues" evidence="11">
    <location>
        <begin position="1"/>
        <end position="18"/>
    </location>
</feature>
<evidence type="ECO:0000256" key="3">
    <source>
        <dbReference type="ARBA" id="ARBA00007326"/>
    </source>
</evidence>
<comment type="caution">
    <text evidence="13">The sequence shown here is derived from an EMBL/GenBank/DDBJ whole genome shotgun (WGS) entry which is preliminary data.</text>
</comment>
<feature type="region of interest" description="Disordered" evidence="11">
    <location>
        <begin position="1"/>
        <end position="30"/>
    </location>
</feature>
<dbReference type="Gene3D" id="3.30.40.10">
    <property type="entry name" value="Zinc/RING finger domain, C3HC4 (zinc finger)"/>
    <property type="match status" value="1"/>
</dbReference>
<feature type="compositionally biased region" description="Low complexity" evidence="11">
    <location>
        <begin position="1025"/>
        <end position="1040"/>
    </location>
</feature>
<evidence type="ECO:0000256" key="11">
    <source>
        <dbReference type="SAM" id="MobiDB-lite"/>
    </source>
</evidence>
<evidence type="ECO:0000256" key="8">
    <source>
        <dbReference type="ARBA" id="ARBA00022771"/>
    </source>
</evidence>
<dbReference type="PANTHER" id="PTHR31669">
    <property type="entry name" value="PROTEIN FAR1-RELATED SEQUENCE 10-RELATED"/>
    <property type="match status" value="1"/>
</dbReference>
<comment type="similarity">
    <text evidence="2">Belongs to the FHY3/FAR1 family.</text>
</comment>
<sequence>MDVHVFDSEEGMSHRGMSDDGDAEPSEGELNHVNNSLVHDEDDISEPFLGMEFDSEGAAKTYYDEYCRLMGFSSKVGQLSRSKTDGTIVAREFVCGRDGVKRSADSCDAMLRIELKSDKWVVTKFVKEHKHSAMSPNKVHYLRPRRHLAGAEKSMVDGYQGVGIVPSGVMYVSMDGNRVSTDTNNCGVRSTPLAEANRSVELYNCINLTETIEEFELSWSSLLEKYNLSAHDWLQSLYSARAQWVPVYFRDSFFAAISPNQGFDGSFFYGYVNQQTTIPLFFRQYERAMENWFEREIEADFDTICTTPVLRTPSPMEKQAADLYTRKIFTKFQEELVETFVYTANRIEGNETISTFRVAKFEDVNKAYIVTLNYPEIRANCSCQMFEYLGILCRHVLTVFTVTNVLTLPPHYILKRWTRNAKSGVGTDEHGGELHGQVSPTARYNSLCWEAIKYAEDGAIATETYNVAMGAFKEAGKKVSVVKKSVAKVVPPGSRAISAAYDDNRSSTSAPDTAPLLWPQQDEITRRFNLNDTGGPAQSVSDLNMPHMAPVSLHRDDNHPDNLVQPVLPCLKSMTWVMENKNSTPGNRVAVINLKLQDYGKNPSAEMEVKFQLSRVTLEPMLRSMAYISEQLSTPANRVAVINLKLQDTETTTGESEVKFQVSRDTLGAMLRSMAYIQEQLSNITEPQSEPLSKRSLLASSSIPKPPHLPTTMVAAKKTKKTHESINNRLALVMKSGKYTLGYKTVLKSLRNSKGKLIIIANNCPPLRKSEIEYYAMLCKVGVHHYNGNNVDLGTACGKYFRVCCLSIIEPGDSDIIKRNQSDNGGAKPEAPHAHSNVSDEQSKLGTKYSVPQIAFFKAIVEAIAQDVTAGGCICNMDALNIRLENQVLNNSGSQSQDGSLGIPAAFRNFTMSQKEKTIDQLVTDKWLCYTEDDNIGVGVRSILDLRSWFHNAGVPSCEVCNEAGLKAKSCPNGGCTVRIHQYCLKTKFSQKGVVVCPSCDTQWQYQPPKAEPLELEEEETEAMQSQPSSQPSQSQIQSSLRSKRKRERVGRNDDADTVGCDTRRVTRLYVDEGTLLYFGGN</sequence>
<dbReference type="InterPro" id="IPR004038">
    <property type="entry name" value="Ribosomal_eL8/eL30/eS12/Gad45"/>
</dbReference>
<comment type="similarity">
    <text evidence="4">Belongs to the NSE1 family.</text>
</comment>
<proteinExistence type="inferred from homology"/>
<dbReference type="PROSITE" id="PS50966">
    <property type="entry name" value="ZF_SWIM"/>
    <property type="match status" value="1"/>
</dbReference>
<keyword evidence="14" id="KW-1185">Reference proteome</keyword>
<feature type="region of interest" description="Disordered" evidence="11">
    <location>
        <begin position="818"/>
        <end position="843"/>
    </location>
</feature>
<evidence type="ECO:0000256" key="5">
    <source>
        <dbReference type="ARBA" id="ARBA00012483"/>
    </source>
</evidence>
<dbReference type="InterPro" id="IPR013083">
    <property type="entry name" value="Znf_RING/FYVE/PHD"/>
</dbReference>
<dbReference type="InterPro" id="IPR036388">
    <property type="entry name" value="WH-like_DNA-bd_sf"/>
</dbReference>
<dbReference type="Pfam" id="PF07574">
    <property type="entry name" value="SMC_Nse1"/>
    <property type="match status" value="1"/>
</dbReference>
<evidence type="ECO:0000256" key="4">
    <source>
        <dbReference type="ARBA" id="ARBA00010258"/>
    </source>
</evidence>
<feature type="region of interest" description="Disordered" evidence="11">
    <location>
        <begin position="1012"/>
        <end position="1058"/>
    </location>
</feature>
<evidence type="ECO:0000256" key="10">
    <source>
        <dbReference type="PROSITE-ProRule" id="PRU00325"/>
    </source>
</evidence>
<dbReference type="InterPro" id="IPR011513">
    <property type="entry name" value="Nse1"/>
</dbReference>
<dbReference type="Pfam" id="PF08746">
    <property type="entry name" value="zf-RING-like"/>
    <property type="match status" value="1"/>
</dbReference>
<evidence type="ECO:0000256" key="6">
    <source>
        <dbReference type="ARBA" id="ARBA00019422"/>
    </source>
</evidence>
<dbReference type="NCBIfam" id="NF002172">
    <property type="entry name" value="PRK01018.1"/>
    <property type="match status" value="1"/>
</dbReference>
<dbReference type="Pfam" id="PF01248">
    <property type="entry name" value="Ribosomal_L7Ae"/>
    <property type="match status" value="1"/>
</dbReference>